<comment type="caution">
    <text evidence="4">The sequence shown here is derived from an EMBL/GenBank/DDBJ whole genome shotgun (WGS) entry which is preliminary data.</text>
</comment>
<dbReference type="InterPro" id="IPR049517">
    <property type="entry name" value="ACX-like_C"/>
</dbReference>
<evidence type="ECO:0000259" key="2">
    <source>
        <dbReference type="Pfam" id="PF05378"/>
    </source>
</evidence>
<gene>
    <name evidence="4" type="ORF">FHP25_33755</name>
</gene>
<dbReference type="RefSeq" id="WP_147851414.1">
    <property type="nucleotide sequence ID" value="NZ_VDUZ01000056.1"/>
</dbReference>
<feature type="domain" description="Acetophenone carboxylase-like C-terminal" evidence="3">
    <location>
        <begin position="508"/>
        <end position="678"/>
    </location>
</feature>
<evidence type="ECO:0000259" key="3">
    <source>
        <dbReference type="Pfam" id="PF19278"/>
    </source>
</evidence>
<dbReference type="Proteomes" id="UP000321638">
    <property type="component" value="Unassembled WGS sequence"/>
</dbReference>
<dbReference type="GO" id="GO:0017168">
    <property type="term" value="F:5-oxoprolinase (ATP-hydrolyzing) activity"/>
    <property type="evidence" value="ECO:0007669"/>
    <property type="project" value="TreeGrafter"/>
</dbReference>
<dbReference type="PANTHER" id="PTHR11365">
    <property type="entry name" value="5-OXOPROLINASE RELATED"/>
    <property type="match status" value="1"/>
</dbReference>
<dbReference type="EMBL" id="VDUZ01000056">
    <property type="protein sequence ID" value="TXL70620.1"/>
    <property type="molecule type" value="Genomic_DNA"/>
</dbReference>
<dbReference type="Pfam" id="PF19278">
    <property type="entry name" value="Hydant_A_C"/>
    <property type="match status" value="1"/>
</dbReference>
<reference evidence="4 5" key="1">
    <citation type="submission" date="2019-06" db="EMBL/GenBank/DDBJ databases">
        <title>New taxonomy in bacterial strain CC-CFT640, isolated from vineyard.</title>
        <authorList>
            <person name="Lin S.-Y."/>
            <person name="Tsai C.-F."/>
            <person name="Young C.-C."/>
        </authorList>
    </citation>
    <scope>NUCLEOTIDE SEQUENCE [LARGE SCALE GENOMIC DNA]</scope>
    <source>
        <strain evidence="4 5">CC-CFT640</strain>
    </source>
</reference>
<evidence type="ECO:0000313" key="5">
    <source>
        <dbReference type="Proteomes" id="UP000321638"/>
    </source>
</evidence>
<sequence>MSIQIAFDVGGTFTDFAFSREDRIGSTFLKVPTTYPNPADGVLAGIAELLRLKLFDIKDADAAFHATTIATNAVLERKGARVALLTTKGFRDILIIGRQKRPQTYLLNVAKPAPLVQRRAIMEVDERTDPDGAVRTPVDPGEIAAIAGAIEAGGYEAVAICFLHSYANAGNERLVAQILGERLPGVRISLSSEISPKIREYERTSTTVADAYVAPAVNSYISQLRRSLVDLGAADNLQIMQSNGGLISQELACQYPVRIIESGPAAGVLMCAAIGRAEGVGKLLTFDMGGTTAKLGAIDDGEPAIVAGFEVDVVDYKKGSGLPLNISSIELVEIGAGGGSIASAEMNLLTVGPRSAASRPGPACYGKGGTLPTVTDANLVLGYIGSEGFNGGAMRLDRDAARAAIDTVARPLGLSIEQAAWGIHALSTNNMERALRIVSIERGRDPRDYTLVAFGGAGPLHAARLARQAAVRRMLVPFGAGVGSAMGLLAAVPKLDALVTRILPLALESASEIDVIYTALAARLAEDAARLGAKGAARLSRIAYMRYQGQGFEIKVGLDDGPIDESFIRAAQARFADAYRRIYGGTVPDSRVEVTDWQLIWQVEDGRGRRAEPALIRHDAALPSHRDVYFPELGGYVKCPLHWRSSLSSGTWIDGPAIIVENETSTVLLPGDRAEITAQANIHVHIGKDGA</sequence>
<accession>A0A5C8PAB2</accession>
<feature type="domain" description="Hydantoinase A/oxoprolinase" evidence="1">
    <location>
        <begin position="203"/>
        <end position="492"/>
    </location>
</feature>
<protein>
    <submittedName>
        <fullName evidence="4">Hydantoinase/oxoprolinase family protein</fullName>
    </submittedName>
</protein>
<dbReference type="InterPro" id="IPR045079">
    <property type="entry name" value="Oxoprolinase-like"/>
</dbReference>
<keyword evidence="5" id="KW-1185">Reference proteome</keyword>
<dbReference type="PANTHER" id="PTHR11365:SF23">
    <property type="entry name" value="HYPOTHETICAL 5-OXOPROLINASE (EUROFUNG)-RELATED"/>
    <property type="match status" value="1"/>
</dbReference>
<evidence type="ECO:0000259" key="1">
    <source>
        <dbReference type="Pfam" id="PF01968"/>
    </source>
</evidence>
<dbReference type="InterPro" id="IPR002821">
    <property type="entry name" value="Hydantoinase_A"/>
</dbReference>
<organism evidence="4 5">
    <name type="scientific">Vineibacter terrae</name>
    <dbReference type="NCBI Taxonomy" id="2586908"/>
    <lineage>
        <taxon>Bacteria</taxon>
        <taxon>Pseudomonadati</taxon>
        <taxon>Pseudomonadota</taxon>
        <taxon>Alphaproteobacteria</taxon>
        <taxon>Hyphomicrobiales</taxon>
        <taxon>Vineibacter</taxon>
    </lineage>
</organism>
<dbReference type="Pfam" id="PF05378">
    <property type="entry name" value="Hydant_A_N"/>
    <property type="match status" value="1"/>
</dbReference>
<feature type="domain" description="Hydantoinase/oxoprolinase N-terminal" evidence="2">
    <location>
        <begin position="5"/>
        <end position="181"/>
    </location>
</feature>
<proteinExistence type="predicted"/>
<name>A0A5C8PAB2_9HYPH</name>
<evidence type="ECO:0000313" key="4">
    <source>
        <dbReference type="EMBL" id="TXL70620.1"/>
    </source>
</evidence>
<dbReference type="Pfam" id="PF01968">
    <property type="entry name" value="Hydantoinase_A"/>
    <property type="match status" value="1"/>
</dbReference>
<dbReference type="InterPro" id="IPR008040">
    <property type="entry name" value="Hydant_A_N"/>
</dbReference>
<dbReference type="AlphaFoldDB" id="A0A5C8PAB2"/>
<dbReference type="GO" id="GO:0006749">
    <property type="term" value="P:glutathione metabolic process"/>
    <property type="evidence" value="ECO:0007669"/>
    <property type="project" value="TreeGrafter"/>
</dbReference>
<dbReference type="OrthoDB" id="9759608at2"/>
<dbReference type="GO" id="GO:0005829">
    <property type="term" value="C:cytosol"/>
    <property type="evidence" value="ECO:0007669"/>
    <property type="project" value="TreeGrafter"/>
</dbReference>